<reference evidence="1 2" key="1">
    <citation type="submission" date="2013-02" db="EMBL/GenBank/DDBJ databases">
        <title>A novel strain isolated from Lonar lake, Maharashtra, India.</title>
        <authorList>
            <person name="Singh A."/>
        </authorList>
    </citation>
    <scope>NUCLEOTIDE SEQUENCE [LARGE SCALE GENOMIC DNA]</scope>
    <source>
        <strain evidence="1 2">AK24</strain>
    </source>
</reference>
<organism evidence="1 2">
    <name type="scientific">Lunatimonas lonarensis</name>
    <dbReference type="NCBI Taxonomy" id="1232681"/>
    <lineage>
        <taxon>Bacteria</taxon>
        <taxon>Pseudomonadati</taxon>
        <taxon>Bacteroidota</taxon>
        <taxon>Cytophagia</taxon>
        <taxon>Cytophagales</taxon>
        <taxon>Cyclobacteriaceae</taxon>
    </lineage>
</organism>
<dbReference type="Proteomes" id="UP000013909">
    <property type="component" value="Unassembled WGS sequence"/>
</dbReference>
<name>R7ZY38_9BACT</name>
<evidence type="ECO:0000313" key="2">
    <source>
        <dbReference type="Proteomes" id="UP000013909"/>
    </source>
</evidence>
<comment type="caution">
    <text evidence="1">The sequence shown here is derived from an EMBL/GenBank/DDBJ whole genome shotgun (WGS) entry which is preliminary data.</text>
</comment>
<dbReference type="STRING" id="1232681.ADIS_0526"/>
<dbReference type="AlphaFoldDB" id="R7ZY38"/>
<dbReference type="EMBL" id="AQHR01000021">
    <property type="protein sequence ID" value="EON78933.1"/>
    <property type="molecule type" value="Genomic_DNA"/>
</dbReference>
<evidence type="ECO:0000313" key="1">
    <source>
        <dbReference type="EMBL" id="EON78933.1"/>
    </source>
</evidence>
<gene>
    <name evidence="1" type="ORF">ADIS_0526</name>
</gene>
<keyword evidence="2" id="KW-1185">Reference proteome</keyword>
<accession>R7ZY38</accession>
<protein>
    <submittedName>
        <fullName evidence="1">Uncharacterized protein</fullName>
    </submittedName>
</protein>
<proteinExistence type="predicted"/>
<sequence>MQSGCIYFAVHFRQLIYLEEGREQALRTSGNLPPAERCQYLPERER</sequence>